<dbReference type="InterPro" id="IPR046524">
    <property type="entry name" value="DUF6701"/>
</dbReference>
<feature type="domain" description="DUF7305" evidence="3">
    <location>
        <begin position="92"/>
        <end position="178"/>
    </location>
</feature>
<dbReference type="RefSeq" id="WP_139214632.1">
    <property type="nucleotide sequence ID" value="NZ_FNZE01000002.1"/>
</dbReference>
<keyword evidence="5" id="KW-1185">Reference proteome</keyword>
<dbReference type="AlphaFoldDB" id="A0A1H6T8V8"/>
<dbReference type="OrthoDB" id="9790247at2"/>
<reference evidence="5" key="1">
    <citation type="submission" date="2016-10" db="EMBL/GenBank/DDBJ databases">
        <authorList>
            <person name="Varghese N."/>
            <person name="Submissions S."/>
        </authorList>
    </citation>
    <scope>NUCLEOTIDE SEQUENCE [LARGE SCALE GENOMIC DNA]</scope>
    <source>
        <strain evidence="5">LMG 25967</strain>
    </source>
</reference>
<name>A0A1H6T8V8_9PSED</name>
<dbReference type="Pfam" id="PF23981">
    <property type="entry name" value="DUF7305"/>
    <property type="match status" value="1"/>
</dbReference>
<dbReference type="STRING" id="915471.SAMN05216201_102135"/>
<evidence type="ECO:0000259" key="2">
    <source>
        <dbReference type="Pfam" id="PF20419"/>
    </source>
</evidence>
<dbReference type="InterPro" id="IPR055729">
    <property type="entry name" value="DUF7305"/>
</dbReference>
<evidence type="ECO:0000313" key="4">
    <source>
        <dbReference type="EMBL" id="SEI76478.1"/>
    </source>
</evidence>
<gene>
    <name evidence="4" type="ORF">SAMN05216201_102135</name>
</gene>
<dbReference type="EMBL" id="FNZE01000002">
    <property type="protein sequence ID" value="SEI76478.1"/>
    <property type="molecule type" value="Genomic_DNA"/>
</dbReference>
<protein>
    <submittedName>
        <fullName evidence="4">MSHA biogenesis protein MshQ</fullName>
    </submittedName>
</protein>
<dbReference type="Proteomes" id="UP000242930">
    <property type="component" value="Unassembled WGS sequence"/>
</dbReference>
<accession>A0A1H6T8V8</accession>
<sequence>MKLKRWGHSIRFLLAVLLVTASPGAWAVLCSDVFFKGADGDGLNAGVPLLTLPDFNAASYPALTAANPRAVSVSNSYWAGGTAPNGWILTAPSSGTARVYVKGDLFISNNAEINKWGKPQNLIIVVIGNLDIQNSSNTQLNALVYVTGNVTIGNNPSIAGGISAVGSLVQGNNVVYDSSAIAATDFGTLCDNPASVGQIDHYRFLHAANGLTCNPLDVTLQACADASCSRLYEGSVNLALSPTSWAPGNVVAFNSGQAALKLHGNAPGYVTLGVASAVPTANNTLQCSTADCRVLFHDSGFVFDVPHPLAAKEQTGIVLQAVRKDVTSQTCAPAFGPATRTLQFWSDYVDPGAGSMKVQVNDTAIGNSAASPTALPLVFDSEAKTQLKVRYDDAGKMRLNAQYVGTGVESGLIMLGSDEFVSRPYGLHISTPVDSTCSTASVAGCAALSLAGVPRAAGDSFPLTIRAVAWQADGEALTEAALRDNPTTPNFQLNGIALNSMLVEPSVASGGVAGTFYRHAADGTRQAALISYDHAQGASTTLQVGQSEVGIYRITATPPAGTYHTLTVSGGESALIGRFTPAYLGVTSTASLTPACGAFSYQGQPIGFAGGQPGIVITGYNRQGAVTQNYDRDPFWNWSTDPSQYPPTRQPYSFSSAGKPGLVSRLQTLGDEQALAVADSGAADGSRTFDWRAEGVRQADALLWQLPSPPTAEDLPFVLTAAGEHVALTLTGEQLTDEDGICYRGSDGSAATCQDFVHAFGGTEVRLGRLRIDAASGPENQALDLPYWLESWQDPGSGPVFGAAVGDSCSLAALGDVVLSGFTGDLLASHFPTPPGTLAAATGTPLPTGVIHLPAPNHKGSALASLSGLNGATPALPWLLFDWNGDGTAEAPSARATFGVLSSQRALIFRREVYR</sequence>
<keyword evidence="1" id="KW-0732">Signal</keyword>
<proteinExistence type="predicted"/>
<feature type="signal peptide" evidence="1">
    <location>
        <begin position="1"/>
        <end position="27"/>
    </location>
</feature>
<feature type="domain" description="DUF6701" evidence="2">
    <location>
        <begin position="288"/>
        <end position="913"/>
    </location>
</feature>
<evidence type="ECO:0000259" key="3">
    <source>
        <dbReference type="Pfam" id="PF23981"/>
    </source>
</evidence>
<evidence type="ECO:0000256" key="1">
    <source>
        <dbReference type="SAM" id="SignalP"/>
    </source>
</evidence>
<organism evidence="4 5">
    <name type="scientific">Pseudomonas linyingensis</name>
    <dbReference type="NCBI Taxonomy" id="915471"/>
    <lineage>
        <taxon>Bacteria</taxon>
        <taxon>Pseudomonadati</taxon>
        <taxon>Pseudomonadota</taxon>
        <taxon>Gammaproteobacteria</taxon>
        <taxon>Pseudomonadales</taxon>
        <taxon>Pseudomonadaceae</taxon>
        <taxon>Pseudomonas</taxon>
    </lineage>
</organism>
<feature type="chain" id="PRO_5017435814" evidence="1">
    <location>
        <begin position="28"/>
        <end position="915"/>
    </location>
</feature>
<evidence type="ECO:0000313" key="5">
    <source>
        <dbReference type="Proteomes" id="UP000242930"/>
    </source>
</evidence>
<dbReference type="Pfam" id="PF20419">
    <property type="entry name" value="DUF6701"/>
    <property type="match status" value="1"/>
</dbReference>